<dbReference type="EMBL" id="FNEJ01000001">
    <property type="protein sequence ID" value="SDI17095.1"/>
    <property type="molecule type" value="Genomic_DNA"/>
</dbReference>
<dbReference type="Proteomes" id="UP000199093">
    <property type="component" value="Unassembled WGS sequence"/>
</dbReference>
<sequence length="75" mass="8558">MPRQLVDMPPQKIKRFGAVRQDCHAQSMLAPGHAEPDMAKLLRFQTQFHYIAPSVYDGLPDLTNHLHCCFVPVRS</sequence>
<accession>A0A1G8IDU7</accession>
<evidence type="ECO:0000313" key="2">
    <source>
        <dbReference type="Proteomes" id="UP000199093"/>
    </source>
</evidence>
<organism evidence="1 2">
    <name type="scientific">Salipiger marinus</name>
    <dbReference type="NCBI Taxonomy" id="555512"/>
    <lineage>
        <taxon>Bacteria</taxon>
        <taxon>Pseudomonadati</taxon>
        <taxon>Pseudomonadota</taxon>
        <taxon>Alphaproteobacteria</taxon>
        <taxon>Rhodobacterales</taxon>
        <taxon>Roseobacteraceae</taxon>
        <taxon>Salipiger</taxon>
    </lineage>
</organism>
<reference evidence="2" key="1">
    <citation type="submission" date="2016-10" db="EMBL/GenBank/DDBJ databases">
        <authorList>
            <person name="Varghese N."/>
            <person name="Submissions S."/>
        </authorList>
    </citation>
    <scope>NUCLEOTIDE SEQUENCE [LARGE SCALE GENOMIC DNA]</scope>
    <source>
        <strain evidence="2">DSM 26424</strain>
    </source>
</reference>
<name>A0A1G8IDU7_9RHOB</name>
<evidence type="ECO:0000313" key="1">
    <source>
        <dbReference type="EMBL" id="SDI17095.1"/>
    </source>
</evidence>
<keyword evidence="2" id="KW-1185">Reference proteome</keyword>
<protein>
    <submittedName>
        <fullName evidence="1">Uncharacterized protein</fullName>
    </submittedName>
</protein>
<gene>
    <name evidence="1" type="ORF">SAMN04487993_1001390</name>
</gene>
<dbReference type="AlphaFoldDB" id="A0A1G8IDU7"/>
<proteinExistence type="predicted"/>